<evidence type="ECO:0000256" key="1">
    <source>
        <dbReference type="SAM" id="MobiDB-lite"/>
    </source>
</evidence>
<keyword evidence="4" id="KW-1185">Reference proteome</keyword>
<dbReference type="Pfam" id="PF01656">
    <property type="entry name" value="CbiA"/>
    <property type="match status" value="1"/>
</dbReference>
<protein>
    <recommendedName>
        <fullName evidence="2">CobQ/CobB/MinD/ParA nucleotide binding domain-containing protein</fullName>
    </recommendedName>
</protein>
<dbReference type="OrthoDB" id="200044at2"/>
<dbReference type="Proteomes" id="UP000238634">
    <property type="component" value="Unassembled WGS sequence"/>
</dbReference>
<accession>A0A2T1D2Y9</accession>
<evidence type="ECO:0000313" key="4">
    <source>
        <dbReference type="Proteomes" id="UP000238634"/>
    </source>
</evidence>
<dbReference type="AlphaFoldDB" id="A0A2T1D2Y9"/>
<proteinExistence type="predicted"/>
<dbReference type="InterPro" id="IPR027417">
    <property type="entry name" value="P-loop_NTPase"/>
</dbReference>
<feature type="region of interest" description="Disordered" evidence="1">
    <location>
        <begin position="236"/>
        <end position="276"/>
    </location>
</feature>
<reference evidence="3 4" key="2">
    <citation type="submission" date="2018-03" db="EMBL/GenBank/DDBJ databases">
        <title>The ancient ancestry and fast evolution of plastids.</title>
        <authorList>
            <person name="Moore K.R."/>
            <person name="Magnabosco C."/>
            <person name="Momper L."/>
            <person name="Gold D.A."/>
            <person name="Bosak T."/>
            <person name="Fournier G.P."/>
        </authorList>
    </citation>
    <scope>NUCLEOTIDE SEQUENCE [LARGE SCALE GENOMIC DNA]</scope>
    <source>
        <strain evidence="3 4">ULC007</strain>
    </source>
</reference>
<dbReference type="Gene3D" id="3.40.50.300">
    <property type="entry name" value="P-loop containing nucleotide triphosphate hydrolases"/>
    <property type="match status" value="1"/>
</dbReference>
<name>A0A2T1D2Y9_9CYAN</name>
<dbReference type="SUPFAM" id="SSF52540">
    <property type="entry name" value="P-loop containing nucleoside triphosphate hydrolases"/>
    <property type="match status" value="1"/>
</dbReference>
<reference evidence="3 4" key="1">
    <citation type="submission" date="2018-02" db="EMBL/GenBank/DDBJ databases">
        <authorList>
            <person name="Cohen D.B."/>
            <person name="Kent A.D."/>
        </authorList>
    </citation>
    <scope>NUCLEOTIDE SEQUENCE [LARGE SCALE GENOMIC DNA]</scope>
    <source>
        <strain evidence="3 4">ULC007</strain>
    </source>
</reference>
<evidence type="ECO:0000259" key="2">
    <source>
        <dbReference type="Pfam" id="PF01656"/>
    </source>
</evidence>
<comment type="caution">
    <text evidence="3">The sequence shown here is derived from an EMBL/GenBank/DDBJ whole genome shotgun (WGS) entry which is preliminary data.</text>
</comment>
<organism evidence="3 4">
    <name type="scientific">Phormidesmis priestleyi ULC007</name>
    <dbReference type="NCBI Taxonomy" id="1920490"/>
    <lineage>
        <taxon>Bacteria</taxon>
        <taxon>Bacillati</taxon>
        <taxon>Cyanobacteriota</taxon>
        <taxon>Cyanophyceae</taxon>
        <taxon>Leptolyngbyales</taxon>
        <taxon>Leptolyngbyaceae</taxon>
        <taxon>Phormidesmis</taxon>
    </lineage>
</organism>
<dbReference type="InterPro" id="IPR002586">
    <property type="entry name" value="CobQ/CobB/MinD/ParA_Nub-bd_dom"/>
</dbReference>
<dbReference type="RefSeq" id="WP_073074796.1">
    <property type="nucleotide sequence ID" value="NZ_MPPI01000046.1"/>
</dbReference>
<sequence length="276" mass="31147">MTSTLNRIIFILGGKGGTGKTLHCRQLYYYLIQAGINCLAYDADVENPEFEDYHTECQHKVKRLNFLKSVEAKTLFSDIDQHKPTVVLIDMPGASGKATREQLQKFGAFDLAKDLGYRITFDTVLNNCYNTINSLRIMMEFCGDQADYVAVRSLMWAQEGLNFSRWEKSEEHKRFLELGGIEIDLPLLELSTFDVMHEEALSFFEKEQLPFGDRILANSFLNLSLPELQKASQYLGLPPSELESTPPKTIKSTSKKKAADPKVEEPSAEVVTSGSK</sequence>
<dbReference type="STRING" id="1920490.GCA_001895925_05381"/>
<dbReference type="EMBL" id="PVWG01000075">
    <property type="protein sequence ID" value="PSB14865.1"/>
    <property type="molecule type" value="Genomic_DNA"/>
</dbReference>
<gene>
    <name evidence="3" type="ORF">C7B65_25725</name>
</gene>
<evidence type="ECO:0000313" key="3">
    <source>
        <dbReference type="EMBL" id="PSB14865.1"/>
    </source>
</evidence>
<feature type="domain" description="CobQ/CobB/MinD/ParA nucleotide binding" evidence="2">
    <location>
        <begin position="9"/>
        <end position="51"/>
    </location>
</feature>